<reference evidence="3" key="1">
    <citation type="journal article" date="2014" name="Science">
        <title>Ancient hybridizations among the ancestral genomes of bread wheat.</title>
        <authorList>
            <consortium name="International Wheat Genome Sequencing Consortium,"/>
            <person name="Marcussen T."/>
            <person name="Sandve S.R."/>
            <person name="Heier L."/>
            <person name="Spannagl M."/>
            <person name="Pfeifer M."/>
            <person name="Jakobsen K.S."/>
            <person name="Wulff B.B."/>
            <person name="Steuernagel B."/>
            <person name="Mayer K.F."/>
            <person name="Olsen O.A."/>
        </authorList>
    </citation>
    <scope>NUCLEOTIDE SEQUENCE [LARGE SCALE GENOMIC DNA]</scope>
    <source>
        <strain evidence="3">cv. AL8/78</strain>
    </source>
</reference>
<dbReference type="Gramene" id="AET7Gv21205100.17">
    <property type="protein sequence ID" value="AET7Gv21205100.17"/>
    <property type="gene ID" value="AET7Gv21205100"/>
</dbReference>
<accession>A0A453T2U2</accession>
<proteinExistence type="inferred from homology"/>
<dbReference type="Gene3D" id="1.25.10.10">
    <property type="entry name" value="Leucine-rich Repeat Variant"/>
    <property type="match status" value="1"/>
</dbReference>
<protein>
    <recommendedName>
        <fullName evidence="1">MMS19 nucleotide excision repair protein</fullName>
    </recommendedName>
</protein>
<comment type="subcellular location">
    <subcellularLocation>
        <location evidence="1">Nucleus</location>
    </subcellularLocation>
</comment>
<keyword evidence="3" id="KW-1185">Reference proteome</keyword>
<comment type="function">
    <text evidence="1">Key component of the cytosolic iron-sulfur protein assembly (CIA) complex, a multiprotein complex that mediates the incorporation of iron-sulfur cluster into apoproteins specifically involved in DNA metabolism and genomic integrity. In the CIA complex, MMS19 acts as an adapter between early-acting CIA components and a subset of cellular target iron-sulfur proteins.</text>
</comment>
<dbReference type="InterPro" id="IPR039920">
    <property type="entry name" value="MMS19"/>
</dbReference>
<evidence type="ECO:0000256" key="1">
    <source>
        <dbReference type="RuleBase" id="RU367072"/>
    </source>
</evidence>
<organism evidence="2 3">
    <name type="scientific">Aegilops tauschii subsp. strangulata</name>
    <name type="common">Goatgrass</name>
    <dbReference type="NCBI Taxonomy" id="200361"/>
    <lineage>
        <taxon>Eukaryota</taxon>
        <taxon>Viridiplantae</taxon>
        <taxon>Streptophyta</taxon>
        <taxon>Embryophyta</taxon>
        <taxon>Tracheophyta</taxon>
        <taxon>Spermatophyta</taxon>
        <taxon>Magnoliopsida</taxon>
        <taxon>Liliopsida</taxon>
        <taxon>Poales</taxon>
        <taxon>Poaceae</taxon>
        <taxon>BOP clade</taxon>
        <taxon>Pooideae</taxon>
        <taxon>Triticodae</taxon>
        <taxon>Triticeae</taxon>
        <taxon>Triticinae</taxon>
        <taxon>Aegilops</taxon>
    </lineage>
</organism>
<keyword evidence="1" id="KW-0227">DNA damage</keyword>
<dbReference type="InterPro" id="IPR016024">
    <property type="entry name" value="ARM-type_fold"/>
</dbReference>
<dbReference type="PANTHER" id="PTHR12891:SF0">
    <property type="entry name" value="MMS19 NUCLEOTIDE EXCISION REPAIR PROTEIN HOMOLOG"/>
    <property type="match status" value="1"/>
</dbReference>
<reference evidence="2" key="4">
    <citation type="submission" date="2019-03" db="UniProtKB">
        <authorList>
            <consortium name="EnsemblPlants"/>
        </authorList>
    </citation>
    <scope>IDENTIFICATION</scope>
</reference>
<reference evidence="3" key="2">
    <citation type="journal article" date="2017" name="Nat. Plants">
        <title>The Aegilops tauschii genome reveals multiple impacts of transposons.</title>
        <authorList>
            <person name="Zhao G."/>
            <person name="Zou C."/>
            <person name="Li K."/>
            <person name="Wang K."/>
            <person name="Li T."/>
            <person name="Gao L."/>
            <person name="Zhang X."/>
            <person name="Wang H."/>
            <person name="Yang Z."/>
            <person name="Liu X."/>
            <person name="Jiang W."/>
            <person name="Mao L."/>
            <person name="Kong X."/>
            <person name="Jiao Y."/>
            <person name="Jia J."/>
        </authorList>
    </citation>
    <scope>NUCLEOTIDE SEQUENCE [LARGE SCALE GENOMIC DNA]</scope>
    <source>
        <strain evidence="3">cv. AL8/78</strain>
    </source>
</reference>
<dbReference type="GO" id="GO:0006281">
    <property type="term" value="P:DNA repair"/>
    <property type="evidence" value="ECO:0007669"/>
    <property type="project" value="UniProtKB-UniRule"/>
</dbReference>
<keyword evidence="1" id="KW-0234">DNA repair</keyword>
<dbReference type="Proteomes" id="UP000015105">
    <property type="component" value="Chromosome 7D"/>
</dbReference>
<dbReference type="AlphaFoldDB" id="A0A453T2U2"/>
<dbReference type="GO" id="GO:0097361">
    <property type="term" value="C:cytosolic [4Fe-4S] assembly targeting complex"/>
    <property type="evidence" value="ECO:0007669"/>
    <property type="project" value="UniProtKB-UniRule"/>
</dbReference>
<keyword evidence="1" id="KW-0539">Nucleus</keyword>
<evidence type="ECO:0000313" key="2">
    <source>
        <dbReference type="EnsemblPlants" id="AET7Gv21205100.17"/>
    </source>
</evidence>
<evidence type="ECO:0000313" key="3">
    <source>
        <dbReference type="Proteomes" id="UP000015105"/>
    </source>
</evidence>
<reference evidence="2" key="3">
    <citation type="journal article" date="2017" name="Nature">
        <title>Genome sequence of the progenitor of the wheat D genome Aegilops tauschii.</title>
        <authorList>
            <person name="Luo M.C."/>
            <person name="Gu Y.Q."/>
            <person name="Puiu D."/>
            <person name="Wang H."/>
            <person name="Twardziok S.O."/>
            <person name="Deal K.R."/>
            <person name="Huo N."/>
            <person name="Zhu T."/>
            <person name="Wang L."/>
            <person name="Wang Y."/>
            <person name="McGuire P.E."/>
            <person name="Liu S."/>
            <person name="Long H."/>
            <person name="Ramasamy R.K."/>
            <person name="Rodriguez J.C."/>
            <person name="Van S.L."/>
            <person name="Yuan L."/>
            <person name="Wang Z."/>
            <person name="Xia Z."/>
            <person name="Xiao L."/>
            <person name="Anderson O.D."/>
            <person name="Ouyang S."/>
            <person name="Liang Y."/>
            <person name="Zimin A.V."/>
            <person name="Pertea G."/>
            <person name="Qi P."/>
            <person name="Bennetzen J.L."/>
            <person name="Dai X."/>
            <person name="Dawson M.W."/>
            <person name="Muller H.G."/>
            <person name="Kugler K."/>
            <person name="Rivarola-Duarte L."/>
            <person name="Spannagl M."/>
            <person name="Mayer K.F.X."/>
            <person name="Lu F.H."/>
            <person name="Bevan M.W."/>
            <person name="Leroy P."/>
            <person name="Li P."/>
            <person name="You F.M."/>
            <person name="Sun Q."/>
            <person name="Liu Z."/>
            <person name="Lyons E."/>
            <person name="Wicker T."/>
            <person name="Salzberg S.L."/>
            <person name="Devos K.M."/>
            <person name="Dvorak J."/>
        </authorList>
    </citation>
    <scope>NUCLEOTIDE SEQUENCE [LARGE SCALE GENOMIC DNA]</scope>
    <source>
        <strain evidence="2">cv. AL8/78</strain>
    </source>
</reference>
<reference evidence="2" key="5">
    <citation type="journal article" date="2021" name="G3 (Bethesda)">
        <title>Aegilops tauschii genome assembly Aet v5.0 features greater sequence contiguity and improved annotation.</title>
        <authorList>
            <person name="Wang L."/>
            <person name="Zhu T."/>
            <person name="Rodriguez J.C."/>
            <person name="Deal K.R."/>
            <person name="Dubcovsky J."/>
            <person name="McGuire P.E."/>
            <person name="Lux T."/>
            <person name="Spannagl M."/>
            <person name="Mayer K.F.X."/>
            <person name="Baldrich P."/>
            <person name="Meyers B.C."/>
            <person name="Huo N."/>
            <person name="Gu Y.Q."/>
            <person name="Zhou H."/>
            <person name="Devos K.M."/>
            <person name="Bennetzen J.L."/>
            <person name="Unver T."/>
            <person name="Budak H."/>
            <person name="Gulick P.J."/>
            <person name="Galiba G."/>
            <person name="Kalapos B."/>
            <person name="Nelson D.R."/>
            <person name="Li P."/>
            <person name="You F.M."/>
            <person name="Luo M.C."/>
            <person name="Dvorak J."/>
        </authorList>
    </citation>
    <scope>NUCLEOTIDE SEQUENCE [LARGE SCALE GENOMIC DNA]</scope>
    <source>
        <strain evidence="2">cv. AL8/78</strain>
    </source>
</reference>
<dbReference type="PANTHER" id="PTHR12891">
    <property type="entry name" value="DNA REPAIR/TRANSCRIPTION PROTEIN MET18/MMS19"/>
    <property type="match status" value="1"/>
</dbReference>
<name>A0A453T2U2_AEGTS</name>
<dbReference type="SUPFAM" id="SSF48371">
    <property type="entry name" value="ARM repeat"/>
    <property type="match status" value="1"/>
</dbReference>
<dbReference type="GO" id="GO:0005634">
    <property type="term" value="C:nucleus"/>
    <property type="evidence" value="ECO:0007669"/>
    <property type="project" value="UniProtKB-SubCell"/>
</dbReference>
<comment type="similarity">
    <text evidence="1">Belongs to the MET18/MMS19 family.</text>
</comment>
<dbReference type="InterPro" id="IPR011989">
    <property type="entry name" value="ARM-like"/>
</dbReference>
<dbReference type="GO" id="GO:0016226">
    <property type="term" value="P:iron-sulfur cluster assembly"/>
    <property type="evidence" value="ECO:0007669"/>
    <property type="project" value="UniProtKB-UniRule"/>
</dbReference>
<dbReference type="EnsemblPlants" id="AET7Gv21205100.17">
    <property type="protein sequence ID" value="AET7Gv21205100.17"/>
    <property type="gene ID" value="AET7Gv21205100"/>
</dbReference>
<dbReference type="GO" id="GO:0051604">
    <property type="term" value="P:protein maturation"/>
    <property type="evidence" value="ECO:0007669"/>
    <property type="project" value="UniProtKB-UniRule"/>
</dbReference>
<sequence length="100" mass="11344">MVFFSSGAKSCLSYAGKECIVENIRIIISVLAQLVSYPHMMVVRETALQCFVAMSSFPHSKVYRMRPQVLQAAIKALDDKKRAVRQEAVRCRQTWQSSFA</sequence>